<evidence type="ECO:0000256" key="2">
    <source>
        <dbReference type="ARBA" id="ARBA00011322"/>
    </source>
</evidence>
<dbReference type="Pfam" id="PF13558">
    <property type="entry name" value="SbcC_Walker_B"/>
    <property type="match status" value="1"/>
</dbReference>
<keyword evidence="4" id="KW-0175">Coiled coil</keyword>
<name>A0A918AGZ6_9ACTN</name>
<dbReference type="Pfam" id="PF13476">
    <property type="entry name" value="AAA_23"/>
    <property type="match status" value="1"/>
</dbReference>
<proteinExistence type="inferred from homology"/>
<feature type="domain" description="Rad50/SbcC-type AAA" evidence="6">
    <location>
        <begin position="5"/>
        <end position="180"/>
    </location>
</feature>
<sequence length="1284" mass="137022">MRPHRLSLTAFGSFPGSETVDFDALTESGLFLVHGPTGAGKTTVLDALSFALYGQVPGLRNSARSLRCDHAPPAAGPSVTLEVTIRGRLFRIQRSPAWQRPKLRGTGTTEENSKVIVQEWQGADWQGLTTRLDEAGDLVSGLLGMNADQFSQVAMLPQGEFARFLRADGADRRKLLERLFTVKIFTQAESWLADHRKQAWREQGELRQQVDYAIQRLEEAAGDDLLVAGTLPDGHEAASGDGGRSGSVTPGEGVDAIGPEVRAGSGSATAGEEDGSALFDLPTATRSSPAAAEVPLPTPEDDPVAWAGALLDAARAVVARTADRHAQAERVWRAAGLRFERASALADRQRRHAEALTLRRTLDERAEERAELQAVLDDAGRADRVLPLLMAARQRAETATKSRTLATDALARAHPLLTADARNGKVRAFDVPASSDVRDGRVRAFDVPASSDVRDGKVRGFAGVEASVVGWVAPERLADLERRRQAEIARLSGLLTEEARLLVVRRDLGRIEEELISLAREDETVGERLAVLPGLIEEAERELSQARLDAARIPAAEAVREAAADLIGIDRELARLAAELDGLTQRAAEVAAAEAELPARVADAAARLADVRSEAANIPAAAATLDAAKAVLDAVHRRDTLAGELETAKATHQARVDRAQELRERWLDLRQARIDGMAAELARDLADGRPCAVCGSADHPDPAAPAPSAPSADDEHRAELAHESALAAREAAERNVATLESRLADVTEATGGLDADAAMTVVEQAERDLAALKSIANREPTLAAELQRAEGERENARDRARELGEALTEHRTYTTHLQAERSRLLTRLTPTVTDSVAATDAVTLNGVHQEGGSEHVRAVSEMSPEEAHGLLTAADEELGRLMASAAREPVLAEEAARLRRELDGSQEQARRVTARLASGRTRQEELSGDAARLGARLDEARGEDVTITARLSRLGDEAELLREALEATQAAAAAEGERGKAAEAAEQAAREAGFADVAEVEAAARSIAERESKAEALRRLDAQHAAVTSTLADPELVAAAAEPVADLDGLGAERDEAERTYTGLASALDRATSRHTRLGELRGELMAGIERWRPADERHRLVERMAALASGTSSDNQWSMSLSSYVLGERLRQVVDAANERLGHMSGGRYLLRHDLAKTAGSRARSGGGLGLKVYDGWTGVERDPVTLSGGESFITSLALALGLADVVTEEAGGAEIGTLFVDEGFGTLDEDTLDGVLDILDGLRVGGRAVGIVSHVAELRSRIPAQLKVTKTRTGSTLSAITA</sequence>
<dbReference type="InterPro" id="IPR038729">
    <property type="entry name" value="Rad50/SbcC_AAA"/>
</dbReference>
<comment type="caution">
    <text evidence="7">The sequence shown here is derived from an EMBL/GenBank/DDBJ whole genome shotgun (WGS) entry which is preliminary data.</text>
</comment>
<dbReference type="GO" id="GO:0006302">
    <property type="term" value="P:double-strand break repair"/>
    <property type="evidence" value="ECO:0007669"/>
    <property type="project" value="InterPro"/>
</dbReference>
<reference evidence="7" key="2">
    <citation type="submission" date="2020-09" db="EMBL/GenBank/DDBJ databases">
        <authorList>
            <person name="Sun Q."/>
            <person name="Zhou Y."/>
        </authorList>
    </citation>
    <scope>NUCLEOTIDE SEQUENCE</scope>
    <source>
        <strain evidence="7">CGMCC 4.7430</strain>
    </source>
</reference>
<dbReference type="PANTHER" id="PTHR32114">
    <property type="entry name" value="ABC TRANSPORTER ABCH.3"/>
    <property type="match status" value="1"/>
</dbReference>
<evidence type="ECO:0000313" key="8">
    <source>
        <dbReference type="Proteomes" id="UP000660745"/>
    </source>
</evidence>
<dbReference type="GO" id="GO:0016887">
    <property type="term" value="F:ATP hydrolysis activity"/>
    <property type="evidence" value="ECO:0007669"/>
    <property type="project" value="InterPro"/>
</dbReference>
<evidence type="ECO:0000256" key="4">
    <source>
        <dbReference type="SAM" id="Coils"/>
    </source>
</evidence>
<comment type="similarity">
    <text evidence="1">Belongs to the SMC family. SbcC subfamily.</text>
</comment>
<evidence type="ECO:0000256" key="3">
    <source>
        <dbReference type="ARBA" id="ARBA00013368"/>
    </source>
</evidence>
<feature type="region of interest" description="Disordered" evidence="5">
    <location>
        <begin position="696"/>
        <end position="717"/>
    </location>
</feature>
<organism evidence="7 8">
    <name type="scientific">Nonomuraea glycinis</name>
    <dbReference type="NCBI Taxonomy" id="2047744"/>
    <lineage>
        <taxon>Bacteria</taxon>
        <taxon>Bacillati</taxon>
        <taxon>Actinomycetota</taxon>
        <taxon>Actinomycetes</taxon>
        <taxon>Streptosporangiales</taxon>
        <taxon>Streptosporangiaceae</taxon>
        <taxon>Nonomuraea</taxon>
    </lineage>
</organism>
<evidence type="ECO:0000259" key="6">
    <source>
        <dbReference type="Pfam" id="PF13476"/>
    </source>
</evidence>
<gene>
    <name evidence="7" type="ORF">GCM10012278_80900</name>
</gene>
<dbReference type="SUPFAM" id="SSF52540">
    <property type="entry name" value="P-loop containing nucleoside triphosphate hydrolases"/>
    <property type="match status" value="1"/>
</dbReference>
<keyword evidence="8" id="KW-1185">Reference proteome</keyword>
<feature type="coiled-coil region" evidence="4">
    <location>
        <begin position="722"/>
        <end position="749"/>
    </location>
</feature>
<evidence type="ECO:0000256" key="1">
    <source>
        <dbReference type="ARBA" id="ARBA00006930"/>
    </source>
</evidence>
<feature type="region of interest" description="Disordered" evidence="5">
    <location>
        <begin position="229"/>
        <end position="300"/>
    </location>
</feature>
<evidence type="ECO:0000313" key="7">
    <source>
        <dbReference type="EMBL" id="GGP16572.1"/>
    </source>
</evidence>
<dbReference type="InterPro" id="IPR027417">
    <property type="entry name" value="P-loop_NTPase"/>
</dbReference>
<accession>A0A918AGZ6</accession>
<evidence type="ECO:0000256" key="5">
    <source>
        <dbReference type="SAM" id="MobiDB-lite"/>
    </source>
</evidence>
<dbReference type="RefSeq" id="WP_189144066.1">
    <property type="nucleotide sequence ID" value="NZ_BMNK01000021.1"/>
</dbReference>
<dbReference type="Gene3D" id="3.40.50.300">
    <property type="entry name" value="P-loop containing nucleotide triphosphate hydrolases"/>
    <property type="match status" value="2"/>
</dbReference>
<dbReference type="EMBL" id="BMNK01000021">
    <property type="protein sequence ID" value="GGP16572.1"/>
    <property type="molecule type" value="Genomic_DNA"/>
</dbReference>
<reference evidence="7" key="1">
    <citation type="journal article" date="2014" name="Int. J. Syst. Evol. Microbiol.">
        <title>Complete genome sequence of Corynebacterium casei LMG S-19264T (=DSM 44701T), isolated from a smear-ripened cheese.</title>
        <authorList>
            <consortium name="US DOE Joint Genome Institute (JGI-PGF)"/>
            <person name="Walter F."/>
            <person name="Albersmeier A."/>
            <person name="Kalinowski J."/>
            <person name="Ruckert C."/>
        </authorList>
    </citation>
    <scope>NUCLEOTIDE SEQUENCE</scope>
    <source>
        <strain evidence="7">CGMCC 4.7430</strain>
    </source>
</reference>
<dbReference type="PANTHER" id="PTHR32114:SF2">
    <property type="entry name" value="ABC TRANSPORTER ABCH.3"/>
    <property type="match status" value="1"/>
</dbReference>
<comment type="subunit">
    <text evidence="2">Heterodimer of SbcC and SbcD.</text>
</comment>
<protein>
    <recommendedName>
        <fullName evidence="3">Nuclease SbcCD subunit C</fullName>
    </recommendedName>
</protein>
<feature type="coiled-coil region" evidence="4">
    <location>
        <begin position="566"/>
        <end position="593"/>
    </location>
</feature>
<dbReference type="Proteomes" id="UP000660745">
    <property type="component" value="Unassembled WGS sequence"/>
</dbReference>